<dbReference type="AlphaFoldDB" id="A0A0F6U215"/>
<protein>
    <submittedName>
        <fullName evidence="2">Uncharacterized protein</fullName>
    </submittedName>
</protein>
<dbReference type="PATRIC" id="fig|1641812.3.peg.701"/>
<name>A0A0F6U215_MICAE</name>
<sequence>MFTEKAPHTPHPTPHTLHPSPFSLLPNPYFPSKLLYRDGLGKYE</sequence>
<feature type="region of interest" description="Disordered" evidence="1">
    <location>
        <begin position="1"/>
        <end position="23"/>
    </location>
</feature>
<accession>A0A0F6U215</accession>
<organism evidence="2 3">
    <name type="scientific">Microcystis aeruginosa NIES-2549</name>
    <dbReference type="NCBI Taxonomy" id="1641812"/>
    <lineage>
        <taxon>Bacteria</taxon>
        <taxon>Bacillati</taxon>
        <taxon>Cyanobacteriota</taxon>
        <taxon>Cyanophyceae</taxon>
        <taxon>Oscillatoriophycideae</taxon>
        <taxon>Chroococcales</taxon>
        <taxon>Microcystaceae</taxon>
        <taxon>Microcystis</taxon>
    </lineage>
</organism>
<dbReference type="EMBL" id="CP011304">
    <property type="protein sequence ID" value="AKE63037.1"/>
    <property type="molecule type" value="Genomic_DNA"/>
</dbReference>
<reference evidence="2 3" key="1">
    <citation type="journal article" date="2015" name="Genome Announc.">
        <title>Complete Genome Sequence of Microcystis aeruginosa NIES-2549, a Bloom-Forming Cyanobacterium from Lake Kasumigaura, Japan.</title>
        <authorList>
            <person name="Yamaguchi H."/>
            <person name="Suzuki S."/>
            <person name="Tanabe Y."/>
            <person name="Osana Y."/>
            <person name="Shimura Y."/>
            <person name="Ishida K."/>
            <person name="Kawachi M."/>
        </authorList>
    </citation>
    <scope>NUCLEOTIDE SEQUENCE [LARGE SCALE GENOMIC DNA]</scope>
    <source>
        <strain evidence="2 3">NIES-2549</strain>
    </source>
</reference>
<evidence type="ECO:0000313" key="2">
    <source>
        <dbReference type="EMBL" id="AKE63037.1"/>
    </source>
</evidence>
<dbReference type="HOGENOM" id="CLU_3218591_0_0_3"/>
<dbReference type="Proteomes" id="UP000034103">
    <property type="component" value="Chromosome"/>
</dbReference>
<gene>
    <name evidence="2" type="ORF">MYAER_0677</name>
</gene>
<evidence type="ECO:0000256" key="1">
    <source>
        <dbReference type="SAM" id="MobiDB-lite"/>
    </source>
</evidence>
<proteinExistence type="predicted"/>
<evidence type="ECO:0000313" key="3">
    <source>
        <dbReference type="Proteomes" id="UP000034103"/>
    </source>
</evidence>